<feature type="region of interest" description="Disordered" evidence="3">
    <location>
        <begin position="150"/>
        <end position="175"/>
    </location>
</feature>
<organism evidence="4 5">
    <name type="scientific">Leersia perrieri</name>
    <dbReference type="NCBI Taxonomy" id="77586"/>
    <lineage>
        <taxon>Eukaryota</taxon>
        <taxon>Viridiplantae</taxon>
        <taxon>Streptophyta</taxon>
        <taxon>Embryophyta</taxon>
        <taxon>Tracheophyta</taxon>
        <taxon>Spermatophyta</taxon>
        <taxon>Magnoliopsida</taxon>
        <taxon>Liliopsida</taxon>
        <taxon>Poales</taxon>
        <taxon>Poaceae</taxon>
        <taxon>BOP clade</taxon>
        <taxon>Oryzoideae</taxon>
        <taxon>Oryzeae</taxon>
        <taxon>Oryzinae</taxon>
        <taxon>Leersia</taxon>
    </lineage>
</organism>
<dbReference type="AlphaFoldDB" id="A0A0D9VQ99"/>
<dbReference type="InterPro" id="IPR044683">
    <property type="entry name" value="LAZY"/>
</dbReference>
<proteinExistence type="inferred from homology"/>
<evidence type="ECO:0000256" key="1">
    <source>
        <dbReference type="ARBA" id="ARBA00022604"/>
    </source>
</evidence>
<keyword evidence="5" id="KW-1185">Reference proteome</keyword>
<feature type="compositionally biased region" description="Basic and acidic residues" evidence="3">
    <location>
        <begin position="155"/>
        <end position="175"/>
    </location>
</feature>
<dbReference type="eggNOG" id="ENOG502R3MT">
    <property type="taxonomic scope" value="Eukaryota"/>
</dbReference>
<dbReference type="HOGENOM" id="CLU_078378_0_0_1"/>
<reference evidence="4 5" key="1">
    <citation type="submission" date="2012-08" db="EMBL/GenBank/DDBJ databases">
        <title>Oryza genome evolution.</title>
        <authorList>
            <person name="Wing R.A."/>
        </authorList>
    </citation>
    <scope>NUCLEOTIDE SEQUENCE</scope>
</reference>
<accession>A0A0D9VQ99</accession>
<dbReference type="PANTHER" id="PTHR34045">
    <property type="entry name" value="OS03G0406300 PROTEIN"/>
    <property type="match status" value="1"/>
</dbReference>
<evidence type="ECO:0000313" key="4">
    <source>
        <dbReference type="EnsemblPlants" id="LPERR03G05210.1"/>
    </source>
</evidence>
<evidence type="ECO:0000313" key="5">
    <source>
        <dbReference type="Proteomes" id="UP000032180"/>
    </source>
</evidence>
<evidence type="ECO:0000256" key="3">
    <source>
        <dbReference type="SAM" id="MobiDB-lite"/>
    </source>
</evidence>
<dbReference type="Proteomes" id="UP000032180">
    <property type="component" value="Chromosome 3"/>
</dbReference>
<reference evidence="4" key="3">
    <citation type="submission" date="2015-04" db="UniProtKB">
        <authorList>
            <consortium name="EnsemblPlants"/>
        </authorList>
    </citation>
    <scope>IDENTIFICATION</scope>
</reference>
<keyword evidence="1" id="KW-0341">Growth regulation</keyword>
<name>A0A0D9VQ99_9ORYZ</name>
<protein>
    <submittedName>
        <fullName evidence="4">Uncharacterized protein</fullName>
    </submittedName>
</protein>
<evidence type="ECO:0000256" key="2">
    <source>
        <dbReference type="ARBA" id="ARBA00024198"/>
    </source>
</evidence>
<dbReference type="PANTHER" id="PTHR34045:SF1">
    <property type="entry name" value="OS03G0180600 PROTEIN"/>
    <property type="match status" value="1"/>
</dbReference>
<dbReference type="Gramene" id="LPERR03G05210.1">
    <property type="protein sequence ID" value="LPERR03G05210.1"/>
    <property type="gene ID" value="LPERR03G05210"/>
</dbReference>
<reference evidence="5" key="2">
    <citation type="submission" date="2013-12" db="EMBL/GenBank/DDBJ databases">
        <authorList>
            <person name="Yu Y."/>
            <person name="Lee S."/>
            <person name="de Baynast K."/>
            <person name="Wissotski M."/>
            <person name="Liu L."/>
            <person name="Talag J."/>
            <person name="Goicoechea J."/>
            <person name="Angelova A."/>
            <person name="Jetty R."/>
            <person name="Kudrna D."/>
            <person name="Golser W."/>
            <person name="Rivera L."/>
            <person name="Zhang J."/>
            <person name="Wing R."/>
        </authorList>
    </citation>
    <scope>NUCLEOTIDE SEQUENCE</scope>
</reference>
<comment type="similarity">
    <text evidence="2">Belongs to the LAZY family.</text>
</comment>
<feature type="region of interest" description="Disordered" evidence="3">
    <location>
        <begin position="61"/>
        <end position="80"/>
    </location>
</feature>
<sequence>MQTRLHGTRKPETTAMLSIGMFGDAGHRGCDVLWSPVAGADEIDRLQEELRLMVRAKAVTGAEDNDGRRHRRSLSSMNAREVAKLKQRSFRKIMAGALSGLLQRPSFRETVSEASVSEIVWSLLHKNTHPGKPVLPAPMINGDPTIKRPQKVIQRSRDTAEREEQEGSRWIKTDSECKFMSISPSDRK</sequence>
<dbReference type="GO" id="GO:0009630">
    <property type="term" value="P:gravitropism"/>
    <property type="evidence" value="ECO:0007669"/>
    <property type="project" value="InterPro"/>
</dbReference>
<dbReference type="EnsemblPlants" id="LPERR03G05210.1">
    <property type="protein sequence ID" value="LPERR03G05210.1"/>
    <property type="gene ID" value="LPERR03G05210"/>
</dbReference>
<dbReference type="GO" id="GO:0040008">
    <property type="term" value="P:regulation of growth"/>
    <property type="evidence" value="ECO:0007669"/>
    <property type="project" value="InterPro"/>
</dbReference>